<sequence length="329" mass="34386">MNFSKILRRFSIGAILGSLVLGATFAVAQAPTFFRIGTGGTAGTYYPIGGLIANAISGQGDKGVPGLVATAVSSNGSVANINAIQGGSLESGFSQSDVAYWAYTGTGLYEGKGKVEDLRLIATLYPETIHLVARKDAGIKSVADLKGKRVSIDEPGSGTIVDARIVLAAYGLTENDIKAEHLKPGPAGERLRDGALDAYFFVGGYPTGAISELATSTGISLVPISGPKADKLLEEYSFFSKDTVPADTYKGVEETPTIAVAAQWVTSAKQPDDLVYNITKVMWNDATRAALDAGHAKGKLITLQNAVTSLGIPLHPGAERFYKEAGVLK</sequence>
<protein>
    <submittedName>
        <fullName evidence="2">Immunogenic protein</fullName>
    </submittedName>
</protein>
<gene>
    <name evidence="2" type="ORF">ATN84_19930</name>
</gene>
<evidence type="ECO:0000313" key="3">
    <source>
        <dbReference type="Proteomes" id="UP000070107"/>
    </source>
</evidence>
<name>A0A135HQQ2_9HYPH</name>
<reference evidence="2 3" key="1">
    <citation type="submission" date="2015-11" db="EMBL/GenBank/DDBJ databases">
        <title>Draft genome sequence of Paramesorhizobium deserti A-3-E, a strain highly resistant to diverse beta-lactam antibiotics.</title>
        <authorList>
            <person name="Lv R."/>
            <person name="Yang X."/>
            <person name="Fang N."/>
            <person name="Guo J."/>
            <person name="Luo X."/>
            <person name="Peng F."/>
            <person name="Yang R."/>
            <person name="Cui Y."/>
            <person name="Fang C."/>
            <person name="Song Y."/>
        </authorList>
    </citation>
    <scope>NUCLEOTIDE SEQUENCE [LARGE SCALE GENOMIC DNA]</scope>
    <source>
        <strain evidence="2 3">A-3-E</strain>
    </source>
</reference>
<dbReference type="Gene3D" id="3.40.190.10">
    <property type="entry name" value="Periplasmic binding protein-like II"/>
    <property type="match status" value="2"/>
</dbReference>
<proteinExistence type="predicted"/>
<dbReference type="InterPro" id="IPR011852">
    <property type="entry name" value="TRAP_TAXI"/>
</dbReference>
<dbReference type="SUPFAM" id="SSF53850">
    <property type="entry name" value="Periplasmic binding protein-like II"/>
    <property type="match status" value="1"/>
</dbReference>
<keyword evidence="1" id="KW-0732">Signal</keyword>
<dbReference type="PANTHER" id="PTHR42941:SF1">
    <property type="entry name" value="SLL1037 PROTEIN"/>
    <property type="match status" value="1"/>
</dbReference>
<dbReference type="NCBIfam" id="TIGR02122">
    <property type="entry name" value="TRAP_TAXI"/>
    <property type="match status" value="1"/>
</dbReference>
<dbReference type="STRING" id="1494590.ATN84_19930"/>
<evidence type="ECO:0000313" key="2">
    <source>
        <dbReference type="EMBL" id="KXF75524.1"/>
    </source>
</evidence>
<organism evidence="2 3">
    <name type="scientific">Paramesorhizobium deserti</name>
    <dbReference type="NCBI Taxonomy" id="1494590"/>
    <lineage>
        <taxon>Bacteria</taxon>
        <taxon>Pseudomonadati</taxon>
        <taxon>Pseudomonadota</taxon>
        <taxon>Alphaproteobacteria</taxon>
        <taxon>Hyphomicrobiales</taxon>
        <taxon>Phyllobacteriaceae</taxon>
        <taxon>Paramesorhizobium</taxon>
    </lineage>
</organism>
<dbReference type="Proteomes" id="UP000070107">
    <property type="component" value="Unassembled WGS sequence"/>
</dbReference>
<accession>A0A135HQQ2</accession>
<dbReference type="OrthoDB" id="9776669at2"/>
<evidence type="ECO:0000256" key="1">
    <source>
        <dbReference type="SAM" id="SignalP"/>
    </source>
</evidence>
<keyword evidence="3" id="KW-1185">Reference proteome</keyword>
<dbReference type="EMBL" id="LNTU01000038">
    <property type="protein sequence ID" value="KXF75524.1"/>
    <property type="molecule type" value="Genomic_DNA"/>
</dbReference>
<dbReference type="RefSeq" id="WP_068884727.1">
    <property type="nucleotide sequence ID" value="NZ_LNTU01000038.1"/>
</dbReference>
<dbReference type="PANTHER" id="PTHR42941">
    <property type="entry name" value="SLL1037 PROTEIN"/>
    <property type="match status" value="1"/>
</dbReference>
<feature type="signal peptide" evidence="1">
    <location>
        <begin position="1"/>
        <end position="28"/>
    </location>
</feature>
<feature type="chain" id="PRO_5007465227" evidence="1">
    <location>
        <begin position="29"/>
        <end position="329"/>
    </location>
</feature>
<dbReference type="AlphaFoldDB" id="A0A135HQQ2"/>
<comment type="caution">
    <text evidence="2">The sequence shown here is derived from an EMBL/GenBank/DDBJ whole genome shotgun (WGS) entry which is preliminary data.</text>
</comment>
<dbReference type="Pfam" id="PF16868">
    <property type="entry name" value="NMT1_3"/>
    <property type="match status" value="1"/>
</dbReference>
<dbReference type="CDD" id="cd13520">
    <property type="entry name" value="PBP2_TAXI_TRAP"/>
    <property type="match status" value="1"/>
</dbReference>